<evidence type="ECO:0000259" key="3">
    <source>
        <dbReference type="Pfam" id="PF21131"/>
    </source>
</evidence>
<dbReference type="GO" id="GO:0003746">
    <property type="term" value="F:translation elongation factor activity"/>
    <property type="evidence" value="ECO:0007669"/>
    <property type="project" value="TreeGrafter"/>
</dbReference>
<dbReference type="Pfam" id="PF21131">
    <property type="entry name" value="eEFSec_4th"/>
    <property type="match status" value="1"/>
</dbReference>
<evidence type="ECO:0000259" key="2">
    <source>
        <dbReference type="Pfam" id="PF03144"/>
    </source>
</evidence>
<evidence type="ECO:0000256" key="1">
    <source>
        <dbReference type="SAM" id="MobiDB-lite"/>
    </source>
</evidence>
<feature type="domain" description="Selenocysteine-specific elongation factor C-terminal RIFT" evidence="3">
    <location>
        <begin position="515"/>
        <end position="565"/>
    </location>
</feature>
<evidence type="ECO:0000313" key="5">
    <source>
        <dbReference type="EMBL" id="CAD8792674.1"/>
    </source>
</evidence>
<sequence>MICNLVPRPTLDQYPSRTSLSSSSVSTLSSSTSPSSSSTPSPSTSQPILFAFDHCFQVKGHGTVFTGTVLKGSIRVNDTICLPMQNEIRTVKSLQIFRRPAQLAVKGDRVGVCVRNLDPKGIERGILAAPGSVPTFSLALARVDKVRFFTGKIATGSKIHLTIGAHATVVATVACVLGTNDGLGLPSQAAALQALVAGIVSSGEEGDFTSQSSLKSTNDEERHTFSALDINQNYVWQDELYGLEGRPISNSYRLQQTAQLAAEQLVRERVEQLSISKAKKNKMNKKAAMGKDHSANNNSEADDNVNPGNINAQEDETSSQYRHWGPQWILFRFPQPVTAPADAMVIGAKLDVDLGSYGAVSNKSGGGNSKNNYKPGDTSSNKPSGEEKEWSSASDATACRFALYGRIVRIIAEDESTASGIKSGGVPCIKNSNNNNKCVNDSGSGSKSSSTTALFNSVPTFSLIPLSQIKVFKEKIREGSLERILGDSGSISLSNSSAKEDDQSFEAYIGPGVEAIGTGMFKKETDLEIFIGMKVFTGLAEEGEIIGKFGKSSKFRVHFPKGLIAPIDGRSAFARNLYLVAKRKVPLAVGGLGKGAPGSGGSDPKIQLLQFI</sequence>
<dbReference type="PANTHER" id="PTHR43721">
    <property type="entry name" value="ELONGATION FACTOR TU-RELATED"/>
    <property type="match status" value="1"/>
</dbReference>
<dbReference type="InterPro" id="IPR049394">
    <property type="entry name" value="eEFSec_C"/>
</dbReference>
<dbReference type="FunFam" id="2.40.30.10:FF:000052">
    <property type="entry name" value="Selenocysteine-specific elongation factor EF-Sec"/>
    <property type="match status" value="1"/>
</dbReference>
<feature type="domain" description="Translation elongation factor EFTu-like" evidence="2">
    <location>
        <begin position="62"/>
        <end position="125"/>
    </location>
</feature>
<dbReference type="InterPro" id="IPR049393">
    <property type="entry name" value="eEFSec_III"/>
</dbReference>
<feature type="domain" description="Selenocysteine-specific elongation factor 3rd" evidence="4">
    <location>
        <begin position="289"/>
        <end position="354"/>
    </location>
</feature>
<evidence type="ECO:0008006" key="6">
    <source>
        <dbReference type="Google" id="ProtNLM"/>
    </source>
</evidence>
<dbReference type="InterPro" id="IPR004161">
    <property type="entry name" value="EFTu-like_2"/>
</dbReference>
<dbReference type="SUPFAM" id="SSF50447">
    <property type="entry name" value="Translation proteins"/>
    <property type="match status" value="1"/>
</dbReference>
<reference evidence="5" key="1">
    <citation type="submission" date="2021-01" db="EMBL/GenBank/DDBJ databases">
        <authorList>
            <person name="Corre E."/>
            <person name="Pelletier E."/>
            <person name="Niang G."/>
            <person name="Scheremetjew M."/>
            <person name="Finn R."/>
            <person name="Kale V."/>
            <person name="Holt S."/>
            <person name="Cochrane G."/>
            <person name="Meng A."/>
            <person name="Brown T."/>
            <person name="Cohen L."/>
        </authorList>
    </citation>
    <scope>NUCLEOTIDE SEQUENCE</scope>
    <source>
        <strain evidence="5">SAG 63-3</strain>
    </source>
</reference>
<dbReference type="CDD" id="cd03696">
    <property type="entry name" value="SelB_II"/>
    <property type="match status" value="1"/>
</dbReference>
<protein>
    <recommendedName>
        <fullName evidence="6">Selenocysteine-specific elongation factor</fullName>
    </recommendedName>
</protein>
<evidence type="ECO:0000259" key="4">
    <source>
        <dbReference type="Pfam" id="PF21208"/>
    </source>
</evidence>
<dbReference type="GO" id="GO:0001514">
    <property type="term" value="P:selenocysteine incorporation"/>
    <property type="evidence" value="ECO:0007669"/>
    <property type="project" value="TreeGrafter"/>
</dbReference>
<feature type="region of interest" description="Disordered" evidence="1">
    <location>
        <begin position="359"/>
        <end position="391"/>
    </location>
</feature>
<dbReference type="AlphaFoldDB" id="A0A7S0VU48"/>
<proteinExistence type="predicted"/>
<dbReference type="InterPro" id="IPR050055">
    <property type="entry name" value="EF-Tu_GTPase"/>
</dbReference>
<dbReference type="InterPro" id="IPR009000">
    <property type="entry name" value="Transl_B-barrel_sf"/>
</dbReference>
<feature type="region of interest" description="Disordered" evidence="1">
    <location>
        <begin position="276"/>
        <end position="318"/>
    </location>
</feature>
<accession>A0A7S0VU48</accession>
<feature type="compositionally biased region" description="Low complexity" evidence="1">
    <location>
        <begin position="15"/>
        <end position="43"/>
    </location>
</feature>
<dbReference type="Pfam" id="PF03144">
    <property type="entry name" value="GTP_EFTU_D2"/>
    <property type="match status" value="1"/>
</dbReference>
<gene>
    <name evidence="5" type="ORF">PPAR00522_LOCUS21958</name>
</gene>
<dbReference type="PANTHER" id="PTHR43721:SF11">
    <property type="entry name" value="SELENOCYSTEINE-SPECIFIC ELONGATION FACTOR"/>
    <property type="match status" value="1"/>
</dbReference>
<dbReference type="Gene3D" id="2.40.30.10">
    <property type="entry name" value="Translation factors"/>
    <property type="match status" value="1"/>
</dbReference>
<feature type="region of interest" description="Disordered" evidence="1">
    <location>
        <begin position="14"/>
        <end position="43"/>
    </location>
</feature>
<name>A0A7S0VU48_9CHLO</name>
<dbReference type="EMBL" id="HBFM01033657">
    <property type="protein sequence ID" value="CAD8792674.1"/>
    <property type="molecule type" value="Transcribed_RNA"/>
</dbReference>
<dbReference type="GO" id="GO:0005525">
    <property type="term" value="F:GTP binding"/>
    <property type="evidence" value="ECO:0007669"/>
    <property type="project" value="InterPro"/>
</dbReference>
<dbReference type="Pfam" id="PF21208">
    <property type="entry name" value="euk_SelB_III"/>
    <property type="match status" value="1"/>
</dbReference>
<organism evidence="5">
    <name type="scientific">Polytomella parva</name>
    <dbReference type="NCBI Taxonomy" id="51329"/>
    <lineage>
        <taxon>Eukaryota</taxon>
        <taxon>Viridiplantae</taxon>
        <taxon>Chlorophyta</taxon>
        <taxon>core chlorophytes</taxon>
        <taxon>Chlorophyceae</taxon>
        <taxon>CS clade</taxon>
        <taxon>Chlamydomonadales</taxon>
        <taxon>Chlamydomonadaceae</taxon>
        <taxon>Polytomella</taxon>
    </lineage>
</organism>